<name>A0ABD3H4A2_9MARC</name>
<organism evidence="1 2">
    <name type="scientific">Riccia sorocarpa</name>
    <dbReference type="NCBI Taxonomy" id="122646"/>
    <lineage>
        <taxon>Eukaryota</taxon>
        <taxon>Viridiplantae</taxon>
        <taxon>Streptophyta</taxon>
        <taxon>Embryophyta</taxon>
        <taxon>Marchantiophyta</taxon>
        <taxon>Marchantiopsida</taxon>
        <taxon>Marchantiidae</taxon>
        <taxon>Marchantiales</taxon>
        <taxon>Ricciaceae</taxon>
        <taxon>Riccia</taxon>
    </lineage>
</organism>
<accession>A0ABD3H4A2</accession>
<protein>
    <submittedName>
        <fullName evidence="1">Uncharacterized protein</fullName>
    </submittedName>
</protein>
<dbReference type="AlphaFoldDB" id="A0ABD3H4A2"/>
<evidence type="ECO:0000313" key="1">
    <source>
        <dbReference type="EMBL" id="KAL3686342.1"/>
    </source>
</evidence>
<gene>
    <name evidence="1" type="ORF">R1sor_008916</name>
</gene>
<keyword evidence="2" id="KW-1185">Reference proteome</keyword>
<reference evidence="1 2" key="1">
    <citation type="submission" date="2024-09" db="EMBL/GenBank/DDBJ databases">
        <title>Chromosome-scale assembly of Riccia sorocarpa.</title>
        <authorList>
            <person name="Paukszto L."/>
        </authorList>
    </citation>
    <scope>NUCLEOTIDE SEQUENCE [LARGE SCALE GENOMIC DNA]</scope>
    <source>
        <strain evidence="1">LP-2024</strain>
        <tissue evidence="1">Aerial parts of the thallus</tissue>
    </source>
</reference>
<comment type="caution">
    <text evidence="1">The sequence shown here is derived from an EMBL/GenBank/DDBJ whole genome shotgun (WGS) entry which is preliminary data.</text>
</comment>
<dbReference type="EMBL" id="JBJQOH010000005">
    <property type="protein sequence ID" value="KAL3686342.1"/>
    <property type="molecule type" value="Genomic_DNA"/>
</dbReference>
<evidence type="ECO:0000313" key="2">
    <source>
        <dbReference type="Proteomes" id="UP001633002"/>
    </source>
</evidence>
<sequence length="428" mass="47272">MDSEKLSLVCLRCAQSGEREYLQCNPPTGQIEVRESFLAIRFKLQLGSVFVSREILSPADKVHTISVDAKDSLKGRSWIVSLGTVHVVYGLSLSPGFRSTESQSVGCEDAIDADPWEKLIPTVPSFNFHSSTPSTPAASGIESDPYSGWIGVPRDPHLVSAKKHGVCNDTDWPTGVHREQKYDSRNFVPKDGHRCPHCNSPAYCVAACGAKTYFVLPSKGKKTSPSPDEESHISRCAIHVGTNCHPPRSSAPRHLVDLVQETMKEEFVKSPSSPPSVVRKKATASLVDKIANSGLIIDMTEEEKYEVFRGISTVAHPDKVLNMIKCIKRSSSPLGELSEIASMQKNTIYRTLQRSLFPGQGGKDSRCFVFKMGTKGRGSGVDLVNRMRTRGDLAGAWVMWDVMWRIESGWCTMGIHIYDHVNRCLCTM</sequence>
<dbReference type="Proteomes" id="UP001633002">
    <property type="component" value="Unassembled WGS sequence"/>
</dbReference>
<proteinExistence type="predicted"/>